<keyword evidence="3 4" id="KW-0975">Bacterial flagellum</keyword>
<dbReference type="GO" id="GO:0035438">
    <property type="term" value="F:cyclic-di-GMP binding"/>
    <property type="evidence" value="ECO:0007669"/>
    <property type="project" value="UniProtKB-UniRule"/>
</dbReference>
<feature type="domain" description="Type III secretion system flagellar brake protein YcgR PilZN" evidence="6">
    <location>
        <begin position="21"/>
        <end position="125"/>
    </location>
</feature>
<dbReference type="Pfam" id="PF07238">
    <property type="entry name" value="PilZ"/>
    <property type="match status" value="1"/>
</dbReference>
<proteinExistence type="inferred from homology"/>
<organism evidence="7 8">
    <name type="scientific">Azoarcus indigens</name>
    <dbReference type="NCBI Taxonomy" id="29545"/>
    <lineage>
        <taxon>Bacteria</taxon>
        <taxon>Pseudomonadati</taxon>
        <taxon>Pseudomonadota</taxon>
        <taxon>Betaproteobacteria</taxon>
        <taxon>Rhodocyclales</taxon>
        <taxon>Zoogloeaceae</taxon>
        <taxon>Azoarcus</taxon>
    </lineage>
</organism>
<dbReference type="Proteomes" id="UP000295129">
    <property type="component" value="Unassembled WGS sequence"/>
</dbReference>
<reference evidence="7 8" key="1">
    <citation type="submission" date="2019-03" db="EMBL/GenBank/DDBJ databases">
        <title>Genomic Encyclopedia of Type Strains, Phase IV (KMG-IV): sequencing the most valuable type-strain genomes for metagenomic binning, comparative biology and taxonomic classification.</title>
        <authorList>
            <person name="Goeker M."/>
        </authorList>
    </citation>
    <scope>NUCLEOTIDE SEQUENCE [LARGE SCALE GENOMIC DNA]</scope>
    <source>
        <strain evidence="7 8">DSM 12121</strain>
    </source>
</reference>
<comment type="caution">
    <text evidence="7">The sequence shown here is derived from an EMBL/GenBank/DDBJ whole genome shotgun (WGS) entry which is preliminary data.</text>
</comment>
<keyword evidence="1 4" id="KW-0973">c-di-GMP</keyword>
<sequence>MQNQNEQTRVELLQSDDYAKYLLHGQREIQQVLQGLVESRTLVSAHIAPGQQSFLTAIIQVEGDHVVIDASADELINQKVGNAEKLVCSGHLDKIRVQFALESPSACVLDGHPGFRAALPTEVLRLQRREFYRLQTPVTHTINCLIPVIQADGKRGTVEARVVDISAGGVAVVVPPEGMQFSTNTEFADCQLTLPGVGSIPVRLRVRNLFRLTNRNGIEMLRAGCEFIDLPGSADNAIQRYIFKVERDRSARERGTGL</sequence>
<feature type="domain" description="PilZ" evidence="5">
    <location>
        <begin position="127"/>
        <end position="243"/>
    </location>
</feature>
<dbReference type="InterPro" id="IPR009875">
    <property type="entry name" value="PilZ_domain"/>
</dbReference>
<name>A0A4R6DTA5_9RHOO</name>
<evidence type="ECO:0000259" key="5">
    <source>
        <dbReference type="Pfam" id="PF07238"/>
    </source>
</evidence>
<comment type="subunit">
    <text evidence="4">Monomer. Interacts with the flagellar basal bodies.</text>
</comment>
<dbReference type="InterPro" id="IPR009926">
    <property type="entry name" value="T3SS_YcgR_PilZN"/>
</dbReference>
<evidence type="ECO:0000256" key="3">
    <source>
        <dbReference type="ARBA" id="ARBA00023143"/>
    </source>
</evidence>
<evidence type="ECO:0000259" key="6">
    <source>
        <dbReference type="Pfam" id="PF07317"/>
    </source>
</evidence>
<comment type="similarity">
    <text evidence="4">Belongs to the YcgR family.</text>
</comment>
<dbReference type="Gene3D" id="2.40.10.220">
    <property type="entry name" value="predicted glycosyltransferase like domains"/>
    <property type="match status" value="1"/>
</dbReference>
<comment type="function">
    <text evidence="4">Acts as a flagellar brake, regulating swimming and swarming in a bis-(3'-5') cyclic diguanylic acid (c-di-GMP)-dependent manner. Binds 1 c-di-GMP dimer per subunit. Increasing levels of c-di-GMP lead to decreased motility.</text>
</comment>
<gene>
    <name evidence="4" type="primary">ycgR</name>
    <name evidence="7" type="ORF">C7389_11546</name>
</gene>
<dbReference type="GO" id="GO:0071973">
    <property type="term" value="P:bacterial-type flagellum-dependent cell motility"/>
    <property type="evidence" value="ECO:0007669"/>
    <property type="project" value="UniProtKB-UniRule"/>
</dbReference>
<dbReference type="RefSeq" id="WP_133593490.1">
    <property type="nucleotide sequence ID" value="NZ_SNVV01000015.1"/>
</dbReference>
<dbReference type="Gene3D" id="2.30.110.10">
    <property type="entry name" value="Electron Transport, Fmn-binding Protein, Chain A"/>
    <property type="match status" value="1"/>
</dbReference>
<evidence type="ECO:0000256" key="2">
    <source>
        <dbReference type="ARBA" id="ARBA00022741"/>
    </source>
</evidence>
<evidence type="ECO:0000256" key="4">
    <source>
        <dbReference type="HAMAP-Rule" id="MF_01457"/>
    </source>
</evidence>
<dbReference type="Pfam" id="PF07317">
    <property type="entry name" value="PilZN"/>
    <property type="match status" value="1"/>
</dbReference>
<dbReference type="AlphaFoldDB" id="A0A4R6DTA5"/>
<dbReference type="HAMAP" id="MF_01457">
    <property type="entry name" value="YcgR"/>
    <property type="match status" value="1"/>
</dbReference>
<evidence type="ECO:0000313" key="7">
    <source>
        <dbReference type="EMBL" id="TDN48380.1"/>
    </source>
</evidence>
<dbReference type="OrthoDB" id="5572581at2"/>
<dbReference type="InterPro" id="IPR012349">
    <property type="entry name" value="Split_barrel_FMN-bd"/>
</dbReference>
<dbReference type="InterPro" id="IPR023787">
    <property type="entry name" value="T3SS_YcgR"/>
</dbReference>
<comment type="subcellular location">
    <subcellularLocation>
        <location evidence="4">Bacterial flagellum basal body</location>
    </subcellularLocation>
</comment>
<protein>
    <recommendedName>
        <fullName evidence="4">Flagellar brake protein YcgR</fullName>
    </recommendedName>
    <alternativeName>
        <fullName evidence="4">Cyclic di-GMP binding protein YcgR</fullName>
    </alternativeName>
</protein>
<accession>A0A4R6DTA5</accession>
<dbReference type="GO" id="GO:0071945">
    <property type="term" value="P:regulation of bacterial-type flagellum-dependent cell motility by regulation of motor speed"/>
    <property type="evidence" value="ECO:0007669"/>
    <property type="project" value="UniProtKB-UniRule"/>
</dbReference>
<evidence type="ECO:0000256" key="1">
    <source>
        <dbReference type="ARBA" id="ARBA00022636"/>
    </source>
</evidence>
<dbReference type="EMBL" id="SNVV01000015">
    <property type="protein sequence ID" value="TDN48380.1"/>
    <property type="molecule type" value="Genomic_DNA"/>
</dbReference>
<evidence type="ECO:0000313" key="8">
    <source>
        <dbReference type="Proteomes" id="UP000295129"/>
    </source>
</evidence>
<dbReference type="GO" id="GO:0009425">
    <property type="term" value="C:bacterial-type flagellum basal body"/>
    <property type="evidence" value="ECO:0007669"/>
    <property type="project" value="UniProtKB-SubCell"/>
</dbReference>
<keyword evidence="2 4" id="KW-0547">Nucleotide-binding</keyword>
<keyword evidence="8" id="KW-1185">Reference proteome</keyword>